<feature type="transmembrane region" description="Helical" evidence="7">
    <location>
        <begin position="425"/>
        <end position="444"/>
    </location>
</feature>
<evidence type="ECO:0000256" key="7">
    <source>
        <dbReference type="SAM" id="Phobius"/>
    </source>
</evidence>
<evidence type="ECO:0000259" key="8">
    <source>
        <dbReference type="Pfam" id="PF02687"/>
    </source>
</evidence>
<dbReference type="KEGG" id="mnv:MNVI_26100"/>
<feature type="transmembrane region" description="Helical" evidence="7">
    <location>
        <begin position="398"/>
        <end position="419"/>
    </location>
</feature>
<proteinExistence type="inferred from homology"/>
<feature type="transmembrane region" description="Helical" evidence="7">
    <location>
        <begin position="30"/>
        <end position="50"/>
    </location>
</feature>
<name>A0A7I7PFJ0_9MYCO</name>
<evidence type="ECO:0000313" key="9">
    <source>
        <dbReference type="EMBL" id="BBY07292.1"/>
    </source>
</evidence>
<evidence type="ECO:0000256" key="2">
    <source>
        <dbReference type="ARBA" id="ARBA00022475"/>
    </source>
</evidence>
<dbReference type="EMBL" id="AP022583">
    <property type="protein sequence ID" value="BBY07292.1"/>
    <property type="molecule type" value="Genomic_DNA"/>
</dbReference>
<evidence type="ECO:0000313" key="10">
    <source>
        <dbReference type="EMBL" id="ORB13609.1"/>
    </source>
</evidence>
<dbReference type="PANTHER" id="PTHR30572:SF4">
    <property type="entry name" value="ABC TRANSPORTER PERMEASE YTRF"/>
    <property type="match status" value="1"/>
</dbReference>
<keyword evidence="4 7" id="KW-1133">Transmembrane helix</keyword>
<keyword evidence="11" id="KW-1185">Reference proteome</keyword>
<evidence type="ECO:0000313" key="12">
    <source>
        <dbReference type="Proteomes" id="UP000466894"/>
    </source>
</evidence>
<dbReference type="OrthoDB" id="4362224at2"/>
<evidence type="ECO:0000256" key="5">
    <source>
        <dbReference type="ARBA" id="ARBA00023136"/>
    </source>
</evidence>
<feature type="transmembrane region" description="Helical" evidence="7">
    <location>
        <begin position="625"/>
        <end position="644"/>
    </location>
</feature>
<evidence type="ECO:0000256" key="1">
    <source>
        <dbReference type="ARBA" id="ARBA00004651"/>
    </source>
</evidence>
<accession>A0A7I7PFJ0</accession>
<feature type="transmembrane region" description="Helical" evidence="7">
    <location>
        <begin position="303"/>
        <end position="326"/>
    </location>
</feature>
<organism evidence="9 12">
    <name type="scientific">Mycobacterium noviomagense</name>
    <dbReference type="NCBI Taxonomy" id="459858"/>
    <lineage>
        <taxon>Bacteria</taxon>
        <taxon>Bacillati</taxon>
        <taxon>Actinomycetota</taxon>
        <taxon>Actinomycetes</taxon>
        <taxon>Mycobacteriales</taxon>
        <taxon>Mycobacteriaceae</taxon>
        <taxon>Mycobacterium</taxon>
    </lineage>
</organism>
<dbReference type="Pfam" id="PF02687">
    <property type="entry name" value="FtsX"/>
    <property type="match status" value="2"/>
</dbReference>
<comment type="similarity">
    <text evidence="6">Belongs to the ABC-4 integral membrane protein family.</text>
</comment>
<dbReference type="EMBL" id="MVIC01000023">
    <property type="protein sequence ID" value="ORB13609.1"/>
    <property type="molecule type" value="Genomic_DNA"/>
</dbReference>
<keyword evidence="2" id="KW-1003">Cell membrane</keyword>
<protein>
    <submittedName>
        <fullName evidence="9 10">Permease</fullName>
    </submittedName>
</protein>
<feature type="domain" description="ABC3 transporter permease C-terminal" evidence="8">
    <location>
        <begin position="258"/>
        <end position="373"/>
    </location>
</feature>
<reference evidence="9" key="3">
    <citation type="submission" date="2020-02" db="EMBL/GenBank/DDBJ databases">
        <authorList>
            <person name="Matsumoto Y."/>
            <person name="Motooka D."/>
            <person name="Nakamura S."/>
        </authorList>
    </citation>
    <scope>NUCLEOTIDE SEQUENCE</scope>
    <source>
        <strain evidence="9">JCM 16367</strain>
    </source>
</reference>
<dbReference type="InterPro" id="IPR050250">
    <property type="entry name" value="Macrolide_Exporter_MacB"/>
</dbReference>
<feature type="transmembrane region" description="Helical" evidence="7">
    <location>
        <begin position="794"/>
        <end position="816"/>
    </location>
</feature>
<keyword evidence="3 7" id="KW-0812">Transmembrane</keyword>
<dbReference type="AlphaFoldDB" id="A0A7I7PFJ0"/>
<feature type="transmembrane region" description="Helical" evidence="7">
    <location>
        <begin position="250"/>
        <end position="272"/>
    </location>
</feature>
<sequence length="834" mass="86380">MSPGSVIAAAASRLRLFSLRELAVHRRRTIASIAVMAVSAMYLVAVLGIFGSITGSVSRLADGIAGIAALEVSGVTDAGFPDTITADVAAVPGVGTAAPMIRTSASTPSGPVLLFGADEKSAALRGALKDVVGGQLTAPSGEPNGVQVGPGVGYAKGETFQLGSGPVKVTEVLTSKQLADLNGGHYVLAPLGLAQNITHRRGQLDSILITTKPGTDLATVRSAVTAAVNGRAIVADPSMRATRAGDGVKLMNYMSLMGAAIALVVGAFLIYTTMTMAITQRRPVISMLRAIGGQRATIVRDMLFEAAILGMIGGVIGSGLGVLLGRSAIGRLPPTMTQGLEARVEYWLPSYAIPAALAATVLTSVAASTMAARQVYKVSPIEALAPVGVSAADRVPRWLRSISGVGAVAVFAASVILAFSRHGTFAFAAIFALFCAEIAFGFALAASMVDVTAATARLFGSVGALAAATIERSPRRVWATVMTVLIAVVTTVVITGTNADMIRSARGIFSPVADVDVWVSADPPDSYPTDALPQGLTAKVAALPGAAHVVEGALGFAEVGGTRVLLDGFSARTHDPLYRALDERVRNEVLAGRGVVLTQNLGKTLHVRAGDQLALQTPHGPRQTAVLALVPYFSTVIGAVGIGLDRLRAWFDRPSATTLQISATAGVDHSRLLADVRRIVPTPNYVYDGRVALAGLEAPLHQSMFIANAVWIIVVFVAAVALLNTLTLSVLERRREIGVLRAMGSSRRFTLQMVLAEAASIGVIGGVLGLVFGLTDQWLYSLVSGDVMNFNVGFRPSPMALVFAIGGLALSLLGSVSPARRAARLNIIEAVSVE</sequence>
<gene>
    <name evidence="10" type="ORF">BST37_13250</name>
    <name evidence="9" type="ORF">MNVI_26100</name>
</gene>
<dbReference type="Proteomes" id="UP000466894">
    <property type="component" value="Chromosome"/>
</dbReference>
<dbReference type="PANTHER" id="PTHR30572">
    <property type="entry name" value="MEMBRANE COMPONENT OF TRANSPORTER-RELATED"/>
    <property type="match status" value="1"/>
</dbReference>
<feature type="domain" description="ABC3 transporter permease C-terminal" evidence="8">
    <location>
        <begin position="710"/>
        <end position="827"/>
    </location>
</feature>
<feature type="transmembrane region" description="Helical" evidence="7">
    <location>
        <begin position="751"/>
        <end position="774"/>
    </location>
</feature>
<evidence type="ECO:0000256" key="6">
    <source>
        <dbReference type="ARBA" id="ARBA00038076"/>
    </source>
</evidence>
<feature type="transmembrane region" description="Helical" evidence="7">
    <location>
        <begin position="709"/>
        <end position="731"/>
    </location>
</feature>
<feature type="transmembrane region" description="Helical" evidence="7">
    <location>
        <begin position="346"/>
        <end position="367"/>
    </location>
</feature>
<reference evidence="10 11" key="1">
    <citation type="submission" date="2017-02" db="EMBL/GenBank/DDBJ databases">
        <title>The new phylogeny of genus Mycobacterium.</title>
        <authorList>
            <person name="Tortoli E."/>
            <person name="Trovato A."/>
            <person name="Cirillo D.M."/>
        </authorList>
    </citation>
    <scope>NUCLEOTIDE SEQUENCE [LARGE SCALE GENOMIC DNA]</scope>
    <source>
        <strain evidence="10 11">DSM 45145</strain>
    </source>
</reference>
<evidence type="ECO:0000313" key="11">
    <source>
        <dbReference type="Proteomes" id="UP000192374"/>
    </source>
</evidence>
<dbReference type="Proteomes" id="UP000192374">
    <property type="component" value="Unassembled WGS sequence"/>
</dbReference>
<dbReference type="RefSeq" id="WP_083088275.1">
    <property type="nucleotide sequence ID" value="NZ_AP022583.1"/>
</dbReference>
<evidence type="ECO:0000256" key="3">
    <source>
        <dbReference type="ARBA" id="ARBA00022692"/>
    </source>
</evidence>
<evidence type="ECO:0000256" key="4">
    <source>
        <dbReference type="ARBA" id="ARBA00022989"/>
    </source>
</evidence>
<keyword evidence="5 7" id="KW-0472">Membrane</keyword>
<dbReference type="InterPro" id="IPR003838">
    <property type="entry name" value="ABC3_permease_C"/>
</dbReference>
<reference evidence="9 12" key="2">
    <citation type="journal article" date="2019" name="Emerg. Microbes Infect.">
        <title>Comprehensive subspecies identification of 175 nontuberculous mycobacteria species based on 7547 genomic profiles.</title>
        <authorList>
            <person name="Matsumoto Y."/>
            <person name="Kinjo T."/>
            <person name="Motooka D."/>
            <person name="Nabeya D."/>
            <person name="Jung N."/>
            <person name="Uechi K."/>
            <person name="Horii T."/>
            <person name="Iida T."/>
            <person name="Fujita J."/>
            <person name="Nakamura S."/>
        </authorList>
    </citation>
    <scope>NUCLEOTIDE SEQUENCE [LARGE SCALE GENOMIC DNA]</scope>
    <source>
        <strain evidence="9 12">JCM 16367</strain>
    </source>
</reference>
<dbReference type="GO" id="GO:0005886">
    <property type="term" value="C:plasma membrane"/>
    <property type="evidence" value="ECO:0007669"/>
    <property type="project" value="UniProtKB-SubCell"/>
</dbReference>
<dbReference type="GO" id="GO:0022857">
    <property type="term" value="F:transmembrane transporter activity"/>
    <property type="evidence" value="ECO:0007669"/>
    <property type="project" value="TreeGrafter"/>
</dbReference>
<comment type="subcellular location">
    <subcellularLocation>
        <location evidence="1">Cell membrane</location>
        <topology evidence="1">Multi-pass membrane protein</topology>
    </subcellularLocation>
</comment>
<feature type="transmembrane region" description="Helical" evidence="7">
    <location>
        <begin position="476"/>
        <end position="496"/>
    </location>
</feature>